<accession>A0A0C6P0L9</accession>
<dbReference type="OrthoDB" id="9764293at2"/>
<dbReference type="InterPro" id="IPR020578">
    <property type="entry name" value="Aminotrans_V_PyrdxlP_BS"/>
</dbReference>
<feature type="domain" description="Aminotransferase class V" evidence="5">
    <location>
        <begin position="51"/>
        <end position="390"/>
    </location>
</feature>
<dbReference type="Gene3D" id="3.40.640.10">
    <property type="entry name" value="Type I PLP-dependent aspartate aminotransferase-like (Major domain)"/>
    <property type="match status" value="1"/>
</dbReference>
<evidence type="ECO:0000256" key="4">
    <source>
        <dbReference type="RuleBase" id="RU004504"/>
    </source>
</evidence>
<comment type="similarity">
    <text evidence="3">Belongs to the class-V pyridoxal-phosphate-dependent aminotransferase family.</text>
</comment>
<dbReference type="KEGG" id="bbh:BN112_0987"/>
<evidence type="ECO:0000313" key="6">
    <source>
        <dbReference type="EMBL" id="CCJ52905.1"/>
    </source>
</evidence>
<dbReference type="GO" id="GO:0008483">
    <property type="term" value="F:transaminase activity"/>
    <property type="evidence" value="ECO:0007669"/>
    <property type="project" value="UniProtKB-KW"/>
</dbReference>
<dbReference type="HOGENOM" id="CLU_003433_2_1_4"/>
<keyword evidence="6" id="KW-0032">Aminotransferase</keyword>
<dbReference type="InterPro" id="IPR015421">
    <property type="entry name" value="PyrdxlP-dep_Trfase_major"/>
</dbReference>
<evidence type="ECO:0000259" key="5">
    <source>
        <dbReference type="Pfam" id="PF00266"/>
    </source>
</evidence>
<proteinExistence type="inferred from homology"/>
<reference evidence="6 7" key="1">
    <citation type="journal article" date="2012" name="BMC Genomics">
        <title>Comparative genomics of the classical Bordetella subspecies: the evolution and exchange of virulence-associated diversity amongst closely related pathogens.</title>
        <authorList>
            <person name="Park J."/>
            <person name="Zhang Y."/>
            <person name="Buboltz A.M."/>
            <person name="Zhang X."/>
            <person name="Schuster S.C."/>
            <person name="Ahuja U."/>
            <person name="Liu M."/>
            <person name="Miller J.F."/>
            <person name="Sebaihia M."/>
            <person name="Bentley S.D."/>
            <person name="Parkhill J."/>
            <person name="Harvill E.T."/>
        </authorList>
    </citation>
    <scope>NUCLEOTIDE SEQUENCE [LARGE SCALE GENOMIC DNA]</scope>
    <source>
        <strain evidence="6 7">253</strain>
    </source>
</reference>
<comment type="cofactor">
    <cofactor evidence="1 4">
        <name>pyridoxal 5'-phosphate</name>
        <dbReference type="ChEBI" id="CHEBI:597326"/>
    </cofactor>
</comment>
<keyword evidence="6" id="KW-0808">Transferase</keyword>
<evidence type="ECO:0000256" key="3">
    <source>
        <dbReference type="RuleBase" id="RU004075"/>
    </source>
</evidence>
<dbReference type="PROSITE" id="PS00595">
    <property type="entry name" value="AA_TRANSFER_CLASS_5"/>
    <property type="match status" value="1"/>
</dbReference>
<dbReference type="SUPFAM" id="SSF53383">
    <property type="entry name" value="PLP-dependent transferases"/>
    <property type="match status" value="1"/>
</dbReference>
<organism evidence="6 7">
    <name type="scientific">Bordetella bronchiseptica 253</name>
    <dbReference type="NCBI Taxonomy" id="568707"/>
    <lineage>
        <taxon>Bacteria</taxon>
        <taxon>Pseudomonadati</taxon>
        <taxon>Pseudomonadota</taxon>
        <taxon>Betaproteobacteria</taxon>
        <taxon>Burkholderiales</taxon>
        <taxon>Alcaligenaceae</taxon>
        <taxon>Bordetella</taxon>
    </lineage>
</organism>
<sequence length="402" mass="42225">MPATLTDELVATLRARTPGTQGAFIHFNHAGASLPSAGTLQAIETHLRLEAMQGPMEAGAQAREQTERARLLAARLLNAQPAEIALTTGNSAGWGAAFAALGPWRAGDRILVARHEWGGNLAAMRLAAQRAGATIETIASDESGAADPAALQAMLDERVRLIALTWLPANGGLVNPAAAIGRIARRHGIAYFVDAAQAIGQLPIDVAEVGCDVLSGAGRKALRGPRGTGLLYVRQAFLQRLAPAWVDTWSAPLGEDGTPMVRGDAARFESAENSAALRCGLAHALHEALELDIAPIRARIDAVATRLRARLAALDGITLLDQGRVRSGLVAFDVAGWQADAVQRDLARQGIALGCNGVAYTPLDMQARGLRQIVRASVSYLTTEAEMDALVDALAALARRAP</sequence>
<dbReference type="Proteomes" id="UP000007564">
    <property type="component" value="Chromosome"/>
</dbReference>
<dbReference type="PANTHER" id="PTHR43586">
    <property type="entry name" value="CYSTEINE DESULFURASE"/>
    <property type="match status" value="1"/>
</dbReference>
<dbReference type="InterPro" id="IPR015424">
    <property type="entry name" value="PyrdxlP-dep_Trfase"/>
</dbReference>
<dbReference type="Pfam" id="PF00266">
    <property type="entry name" value="Aminotran_5"/>
    <property type="match status" value="1"/>
</dbReference>
<gene>
    <name evidence="6" type="ORF">BN112_0987</name>
</gene>
<evidence type="ECO:0000256" key="1">
    <source>
        <dbReference type="ARBA" id="ARBA00001933"/>
    </source>
</evidence>
<dbReference type="RefSeq" id="WP_015063942.1">
    <property type="nucleotide sequence ID" value="NC_019382.1"/>
</dbReference>
<name>A0A0C6P0L9_BORBO</name>
<evidence type="ECO:0000313" key="7">
    <source>
        <dbReference type="Proteomes" id="UP000007564"/>
    </source>
</evidence>
<dbReference type="PANTHER" id="PTHR43586:SF24">
    <property type="entry name" value="BLR4730 PROTEIN"/>
    <property type="match status" value="1"/>
</dbReference>
<evidence type="ECO:0000256" key="2">
    <source>
        <dbReference type="ARBA" id="ARBA00022898"/>
    </source>
</evidence>
<dbReference type="InterPro" id="IPR000192">
    <property type="entry name" value="Aminotrans_V_dom"/>
</dbReference>
<keyword evidence="2" id="KW-0663">Pyridoxal phosphate</keyword>
<protein>
    <submittedName>
        <fullName evidence="6">Probable class-V aminotransferase</fullName>
    </submittedName>
</protein>
<dbReference type="AlphaFoldDB" id="A0A0C6P0L9"/>
<dbReference type="InterPro" id="IPR015422">
    <property type="entry name" value="PyrdxlP-dep_Trfase_small"/>
</dbReference>
<dbReference type="EMBL" id="HE965806">
    <property type="protein sequence ID" value="CCJ52905.1"/>
    <property type="molecule type" value="Genomic_DNA"/>
</dbReference>
<dbReference type="Gene3D" id="3.90.1150.10">
    <property type="entry name" value="Aspartate Aminotransferase, domain 1"/>
    <property type="match status" value="1"/>
</dbReference>